<protein>
    <recommendedName>
        <fullName evidence="3">Thioredoxin domain-containing protein</fullName>
    </recommendedName>
</protein>
<proteinExistence type="predicted"/>
<keyword evidence="2" id="KW-1185">Reference proteome</keyword>
<evidence type="ECO:0008006" key="3">
    <source>
        <dbReference type="Google" id="ProtNLM"/>
    </source>
</evidence>
<dbReference type="SUPFAM" id="SSF52833">
    <property type="entry name" value="Thioredoxin-like"/>
    <property type="match status" value="1"/>
</dbReference>
<organism evidence="1 2">
    <name type="scientific">Phytohabitans houttuyneae</name>
    <dbReference type="NCBI Taxonomy" id="1076126"/>
    <lineage>
        <taxon>Bacteria</taxon>
        <taxon>Bacillati</taxon>
        <taxon>Actinomycetota</taxon>
        <taxon>Actinomycetes</taxon>
        <taxon>Micromonosporales</taxon>
        <taxon>Micromonosporaceae</taxon>
    </lineage>
</organism>
<dbReference type="InterPro" id="IPR010296">
    <property type="entry name" value="DUF899_thioredox"/>
</dbReference>
<name>A0A6V8JZW1_9ACTN</name>
<reference evidence="1 2" key="2">
    <citation type="submission" date="2020-03" db="EMBL/GenBank/DDBJ databases">
        <authorList>
            <person name="Ichikawa N."/>
            <person name="Kimura A."/>
            <person name="Kitahashi Y."/>
            <person name="Uohara A."/>
        </authorList>
    </citation>
    <scope>NUCLEOTIDE SEQUENCE [LARGE SCALE GENOMIC DNA]</scope>
    <source>
        <strain evidence="1 2">NBRC 108639</strain>
    </source>
</reference>
<dbReference type="Pfam" id="PF05988">
    <property type="entry name" value="DUF899"/>
    <property type="match status" value="1"/>
</dbReference>
<reference evidence="1 2" key="1">
    <citation type="submission" date="2020-03" db="EMBL/GenBank/DDBJ databases">
        <title>Whole genome shotgun sequence of Phytohabitans houttuyneae NBRC 108639.</title>
        <authorList>
            <person name="Komaki H."/>
            <person name="Tamura T."/>
        </authorList>
    </citation>
    <scope>NUCLEOTIDE SEQUENCE [LARGE SCALE GENOMIC DNA]</scope>
    <source>
        <strain evidence="1 2">NBRC 108639</strain>
    </source>
</reference>
<dbReference type="AlphaFoldDB" id="A0A6V8JZW1"/>
<evidence type="ECO:0000313" key="1">
    <source>
        <dbReference type="EMBL" id="GFJ76864.1"/>
    </source>
</evidence>
<comment type="caution">
    <text evidence="1">The sequence shown here is derived from an EMBL/GenBank/DDBJ whole genome shotgun (WGS) entry which is preliminary data.</text>
</comment>
<accession>A0A6V8JZW1</accession>
<dbReference type="RefSeq" id="WP_218578754.1">
    <property type="nucleotide sequence ID" value="NZ_BAABGO010000005.1"/>
</dbReference>
<evidence type="ECO:0000313" key="2">
    <source>
        <dbReference type="Proteomes" id="UP000482800"/>
    </source>
</evidence>
<sequence>MDDAEVVPMWPVGASEEYIAARLELARAERVLRDQVEAVAAARRALPEGTLVEDYVLAEGPADPGVDGPVRSTRLSELFGGHSTLVVYHLMFAPEDSEACPMCSMWVDGFNGVAAHLTQHFGFAVVAKAPLPKLRAWAARRGWDRVRVLSSHGTTFGTDLRAEHADGAQRPMVSVFVRDGGAVRHFYTLPANLIDNTERGIDLLSPVWNLLDLLPAGRGSWYAGNDYVRDASD</sequence>
<gene>
    <name evidence="1" type="ORF">Phou_010440</name>
</gene>
<dbReference type="EMBL" id="BLPF01000001">
    <property type="protein sequence ID" value="GFJ76864.1"/>
    <property type="molecule type" value="Genomic_DNA"/>
</dbReference>
<dbReference type="InterPro" id="IPR036249">
    <property type="entry name" value="Thioredoxin-like_sf"/>
</dbReference>
<dbReference type="Proteomes" id="UP000482800">
    <property type="component" value="Unassembled WGS sequence"/>
</dbReference>